<evidence type="ECO:0000313" key="3">
    <source>
        <dbReference type="Proteomes" id="UP000783287"/>
    </source>
</evidence>
<evidence type="ECO:0000259" key="1">
    <source>
        <dbReference type="Pfam" id="PF00561"/>
    </source>
</evidence>
<dbReference type="PANTHER" id="PTHR43798">
    <property type="entry name" value="MONOACYLGLYCEROL LIPASE"/>
    <property type="match status" value="1"/>
</dbReference>
<dbReference type="Proteomes" id="UP000783287">
    <property type="component" value="Unassembled WGS sequence"/>
</dbReference>
<gene>
    <name evidence="2" type="ORF">KC909_00300</name>
</gene>
<protein>
    <submittedName>
        <fullName evidence="2">Alpha/beta hydrolase</fullName>
    </submittedName>
</protein>
<dbReference type="EMBL" id="JAGQLK010000004">
    <property type="protein sequence ID" value="MCA9382785.1"/>
    <property type="molecule type" value="Genomic_DNA"/>
</dbReference>
<dbReference type="AlphaFoldDB" id="A0A955RIW8"/>
<sequence>MEFKPEKELEVIVKEKPVKVFYFSHSQDKPIALVLHGLRNDTRKVYPLIHLLEPHYSVVAFDFPGYGESRDVAEDYENYIEYGTEVVLEIIKQLNLKTEKMLMLGGSYGSNVIINTLLTHPEIKIRKAGLIAPLFSEDTLSMGPKMKRSILRLAKSMAKGKLVTKIGQFIVNNDTLFEFLVRRTMEGPHTREMLDHEKRLWRICDMKTWGRSVMDLLLMDNSKFLDMRVTDLDAVFVYPRKDQYLEVSEVTEKYKQIFPKAKFEYFESETHMPKGEFQKDLAFMERMKNLIEENLV</sequence>
<reference evidence="2" key="2">
    <citation type="journal article" date="2021" name="Microbiome">
        <title>Successional dynamics and alternative stable states in a saline activated sludge microbial community over 9 years.</title>
        <authorList>
            <person name="Wang Y."/>
            <person name="Ye J."/>
            <person name="Ju F."/>
            <person name="Liu L."/>
            <person name="Boyd J.A."/>
            <person name="Deng Y."/>
            <person name="Parks D.H."/>
            <person name="Jiang X."/>
            <person name="Yin X."/>
            <person name="Woodcroft B.J."/>
            <person name="Tyson G.W."/>
            <person name="Hugenholtz P."/>
            <person name="Polz M.F."/>
            <person name="Zhang T."/>
        </authorList>
    </citation>
    <scope>NUCLEOTIDE SEQUENCE</scope>
    <source>
        <strain evidence="2">HKST-UBA14</strain>
    </source>
</reference>
<dbReference type="Pfam" id="PF00561">
    <property type="entry name" value="Abhydrolase_1"/>
    <property type="match status" value="1"/>
</dbReference>
<accession>A0A955RIW8</accession>
<evidence type="ECO:0000313" key="2">
    <source>
        <dbReference type="EMBL" id="MCA9382785.1"/>
    </source>
</evidence>
<dbReference type="GO" id="GO:0016787">
    <property type="term" value="F:hydrolase activity"/>
    <property type="evidence" value="ECO:0007669"/>
    <property type="project" value="UniProtKB-KW"/>
</dbReference>
<keyword evidence="2" id="KW-0378">Hydrolase</keyword>
<name>A0A955RIW8_9BACT</name>
<dbReference type="InterPro" id="IPR029058">
    <property type="entry name" value="AB_hydrolase_fold"/>
</dbReference>
<feature type="domain" description="AB hydrolase-1" evidence="1">
    <location>
        <begin position="33"/>
        <end position="271"/>
    </location>
</feature>
<comment type="caution">
    <text evidence="2">The sequence shown here is derived from an EMBL/GenBank/DDBJ whole genome shotgun (WGS) entry which is preliminary data.</text>
</comment>
<dbReference type="SUPFAM" id="SSF53474">
    <property type="entry name" value="alpha/beta-Hydrolases"/>
    <property type="match status" value="1"/>
</dbReference>
<dbReference type="InterPro" id="IPR000073">
    <property type="entry name" value="AB_hydrolase_1"/>
</dbReference>
<dbReference type="Gene3D" id="3.40.50.1820">
    <property type="entry name" value="alpha/beta hydrolase"/>
    <property type="match status" value="1"/>
</dbReference>
<proteinExistence type="predicted"/>
<dbReference type="InterPro" id="IPR050266">
    <property type="entry name" value="AB_hydrolase_sf"/>
</dbReference>
<organism evidence="2 3">
    <name type="scientific">Candidatus Dojkabacteria bacterium</name>
    <dbReference type="NCBI Taxonomy" id="2099670"/>
    <lineage>
        <taxon>Bacteria</taxon>
        <taxon>Candidatus Dojkabacteria</taxon>
    </lineage>
</organism>
<reference evidence="2" key="1">
    <citation type="submission" date="2020-04" db="EMBL/GenBank/DDBJ databases">
        <authorList>
            <person name="Zhang T."/>
        </authorList>
    </citation>
    <scope>NUCLEOTIDE SEQUENCE</scope>
    <source>
        <strain evidence="2">HKST-UBA14</strain>
    </source>
</reference>